<feature type="binding site" evidence="7">
    <location>
        <position position="147"/>
    </location>
    <ligand>
        <name>Mg(2+)</name>
        <dbReference type="ChEBI" id="CHEBI:18420"/>
        <label>1</label>
    </ligand>
</feature>
<protein>
    <submittedName>
        <fullName evidence="10">Exodeoxyribonuclease III</fullName>
        <ecNumber evidence="10">3.1.11.2</ecNumber>
    </submittedName>
</protein>
<dbReference type="GO" id="GO:0008311">
    <property type="term" value="F:double-stranded DNA 3'-5' DNA exonuclease activity"/>
    <property type="evidence" value="ECO:0007669"/>
    <property type="project" value="UniProtKB-EC"/>
</dbReference>
<dbReference type="PANTHER" id="PTHR43250:SF2">
    <property type="entry name" value="EXODEOXYRIBONUCLEASE III"/>
    <property type="match status" value="1"/>
</dbReference>
<feature type="binding site" evidence="7">
    <location>
        <position position="247"/>
    </location>
    <ligand>
        <name>Mg(2+)</name>
        <dbReference type="ChEBI" id="CHEBI:18420"/>
        <label>1</label>
    </ligand>
</feature>
<comment type="similarity">
    <text evidence="2">Belongs to the DNA repair enzymes AP/ExoA family.</text>
</comment>
<feature type="domain" description="Endonuclease/exonuclease/phosphatase" evidence="9">
    <location>
        <begin position="6"/>
        <end position="248"/>
    </location>
</feature>
<evidence type="ECO:0000256" key="7">
    <source>
        <dbReference type="PIRSR" id="PIRSR604808-2"/>
    </source>
</evidence>
<feature type="active site" evidence="6">
    <location>
        <position position="106"/>
    </location>
</feature>
<dbReference type="Gene3D" id="3.60.10.10">
    <property type="entry name" value="Endonuclease/exonuclease/phosphatase"/>
    <property type="match status" value="1"/>
</dbReference>
<dbReference type="GO" id="GO:0046872">
    <property type="term" value="F:metal ion binding"/>
    <property type="evidence" value="ECO:0007669"/>
    <property type="project" value="UniProtKB-KW"/>
</dbReference>
<name>A0A543Q0P2_ACITH</name>
<feature type="site" description="Interaction with DNA substrate" evidence="8">
    <location>
        <position position="248"/>
    </location>
</feature>
<dbReference type="NCBIfam" id="TIGR00633">
    <property type="entry name" value="xth"/>
    <property type="match status" value="1"/>
</dbReference>
<dbReference type="EC" id="3.1.11.2" evidence="10"/>
<dbReference type="PROSITE" id="PS00726">
    <property type="entry name" value="AP_NUCLEASE_F1_1"/>
    <property type="match status" value="1"/>
</dbReference>
<dbReference type="GO" id="GO:0006281">
    <property type="term" value="P:DNA repair"/>
    <property type="evidence" value="ECO:0007669"/>
    <property type="project" value="InterPro"/>
</dbReference>
<dbReference type="InterPro" id="IPR036691">
    <property type="entry name" value="Endo/exonu/phosph_ase_sf"/>
</dbReference>
<evidence type="ECO:0000313" key="10">
    <source>
        <dbReference type="EMBL" id="TQN49850.1"/>
    </source>
</evidence>
<dbReference type="Pfam" id="PF03372">
    <property type="entry name" value="Exo_endo_phos"/>
    <property type="match status" value="1"/>
</dbReference>
<proteinExistence type="inferred from homology"/>
<sequence length="258" mass="29244">MSMKVASWNVNSLKVRLPQVLEWLQEKSPDVLCLQETKLSDEKFPVAELAEAGYHALYHGQPTYNGVAILSRSVPEDGRCDWPDGSDGQARLCAGTFAGTRVVNVYVPNGQSLESDKYPYKLQWLERLRALIAKELQQWPRLLLVGDFNIAPDDRDVYDPVAWGEEVLCSPPERAALTALLNLGLQDSWRHQHGDLQEWSWWDYRAAGFRRNRGLRIDLILASDALMTKVQDVVIDRNARAAERPSDHAPVLIQLEEV</sequence>
<evidence type="ECO:0000256" key="5">
    <source>
        <dbReference type="ARBA" id="ARBA00022842"/>
    </source>
</evidence>
<dbReference type="AlphaFoldDB" id="A0A543Q0P2"/>
<dbReference type="CDD" id="cd09086">
    <property type="entry name" value="ExoIII-like_AP-endo"/>
    <property type="match status" value="1"/>
</dbReference>
<dbReference type="GO" id="GO:0004519">
    <property type="term" value="F:endonuclease activity"/>
    <property type="evidence" value="ECO:0007669"/>
    <property type="project" value="InterPro"/>
</dbReference>
<feature type="active site" description="Proton donor/acceptor" evidence="6">
    <location>
        <position position="147"/>
    </location>
</feature>
<comment type="cofactor">
    <cofactor evidence="1">
        <name>Mn(2+)</name>
        <dbReference type="ChEBI" id="CHEBI:29035"/>
    </cofactor>
</comment>
<comment type="cofactor">
    <cofactor evidence="7">
        <name>Mg(2+)</name>
        <dbReference type="ChEBI" id="CHEBI:18420"/>
    </cofactor>
    <cofactor evidence="7">
        <name>Mn(2+)</name>
        <dbReference type="ChEBI" id="CHEBI:29035"/>
    </cofactor>
    <text evidence="7">Probably binds two magnesium or manganese ions per subunit.</text>
</comment>
<organism evidence="10 11">
    <name type="scientific">Acidithiobacillus thiooxidans ATCC 19377</name>
    <dbReference type="NCBI Taxonomy" id="637390"/>
    <lineage>
        <taxon>Bacteria</taxon>
        <taxon>Pseudomonadati</taxon>
        <taxon>Pseudomonadota</taxon>
        <taxon>Acidithiobacillia</taxon>
        <taxon>Acidithiobacillales</taxon>
        <taxon>Acidithiobacillaceae</taxon>
        <taxon>Acidithiobacillus</taxon>
    </lineage>
</organism>
<feature type="site" description="Important for catalytic activity" evidence="8">
    <location>
        <position position="218"/>
    </location>
</feature>
<feature type="binding site" evidence="7">
    <location>
        <position position="248"/>
    </location>
    <ligand>
        <name>Mg(2+)</name>
        <dbReference type="ChEBI" id="CHEBI:18420"/>
        <label>1</label>
    </ligand>
</feature>
<feature type="binding site" evidence="7">
    <location>
        <position position="36"/>
    </location>
    <ligand>
        <name>Mg(2+)</name>
        <dbReference type="ChEBI" id="CHEBI:18420"/>
        <label>1</label>
    </ligand>
</feature>
<dbReference type="InterPro" id="IPR005135">
    <property type="entry name" value="Endo/exonuclease/phosphatase"/>
</dbReference>
<dbReference type="GO" id="GO:0003677">
    <property type="term" value="F:DNA binding"/>
    <property type="evidence" value="ECO:0007669"/>
    <property type="project" value="InterPro"/>
</dbReference>
<dbReference type="PANTHER" id="PTHR43250">
    <property type="entry name" value="EXODEOXYRIBONUCLEASE III"/>
    <property type="match status" value="1"/>
</dbReference>
<dbReference type="InterPro" id="IPR004808">
    <property type="entry name" value="AP_endonuc_1"/>
</dbReference>
<evidence type="ECO:0000256" key="2">
    <source>
        <dbReference type="ARBA" id="ARBA00007092"/>
    </source>
</evidence>
<dbReference type="PROSITE" id="PS51435">
    <property type="entry name" value="AP_NUCLEASE_F1_4"/>
    <property type="match status" value="1"/>
</dbReference>
<feature type="binding site" evidence="7">
    <location>
        <position position="9"/>
    </location>
    <ligand>
        <name>Mg(2+)</name>
        <dbReference type="ChEBI" id="CHEBI:18420"/>
        <label>1</label>
    </ligand>
</feature>
<comment type="caution">
    <text evidence="10">The sequence shown here is derived from an EMBL/GenBank/DDBJ whole genome shotgun (WGS) entry which is preliminary data.</text>
</comment>
<accession>A0A543Q0P2</accession>
<evidence type="ECO:0000256" key="6">
    <source>
        <dbReference type="PIRSR" id="PIRSR604808-1"/>
    </source>
</evidence>
<dbReference type="SUPFAM" id="SSF56219">
    <property type="entry name" value="DNase I-like"/>
    <property type="match status" value="1"/>
</dbReference>
<evidence type="ECO:0000259" key="9">
    <source>
        <dbReference type="Pfam" id="PF03372"/>
    </source>
</evidence>
<dbReference type="Proteomes" id="UP000315403">
    <property type="component" value="Unassembled WGS sequence"/>
</dbReference>
<dbReference type="PROSITE" id="PS00728">
    <property type="entry name" value="AP_NUCLEASE_F1_3"/>
    <property type="match status" value="1"/>
</dbReference>
<keyword evidence="5 7" id="KW-0460">Magnesium</keyword>
<evidence type="ECO:0000313" key="11">
    <source>
        <dbReference type="Proteomes" id="UP000315403"/>
    </source>
</evidence>
<keyword evidence="4 10" id="KW-0378">Hydrolase</keyword>
<keyword evidence="7" id="KW-0464">Manganese</keyword>
<reference evidence="10 11" key="1">
    <citation type="submission" date="2019-03" db="EMBL/GenBank/DDBJ databases">
        <title>New insights into Acidothiobacillus thiooxidans sulfur metabolism through coupled gene expression, solution geochemistry, microscopy and spectroscopy analyses.</title>
        <authorList>
            <person name="Camacho D."/>
            <person name="Frazao R."/>
            <person name="Fouillen A."/>
            <person name="Nanci A."/>
            <person name="Lang B.F."/>
            <person name="Apte S.C."/>
            <person name="Baron C."/>
            <person name="Warren L.A."/>
        </authorList>
    </citation>
    <scope>NUCLEOTIDE SEQUENCE [LARGE SCALE GENOMIC DNA]</scope>
    <source>
        <strain evidence="10 11">ATCC 19377</strain>
    </source>
</reference>
<dbReference type="EMBL" id="SZUV01000002">
    <property type="protein sequence ID" value="TQN49850.1"/>
    <property type="molecule type" value="Genomic_DNA"/>
</dbReference>
<feature type="binding site" evidence="7">
    <location>
        <position position="149"/>
    </location>
    <ligand>
        <name>Mg(2+)</name>
        <dbReference type="ChEBI" id="CHEBI:18420"/>
        <label>1</label>
    </ligand>
</feature>
<dbReference type="InterPro" id="IPR020848">
    <property type="entry name" value="AP_endonuclease_F1_CS"/>
</dbReference>
<evidence type="ECO:0000256" key="8">
    <source>
        <dbReference type="PIRSR" id="PIRSR604808-3"/>
    </source>
</evidence>
<feature type="site" description="Transition state stabilizer" evidence="8">
    <location>
        <position position="149"/>
    </location>
</feature>
<evidence type="ECO:0000256" key="4">
    <source>
        <dbReference type="ARBA" id="ARBA00022801"/>
    </source>
</evidence>
<dbReference type="InterPro" id="IPR020847">
    <property type="entry name" value="AP_endonuclease_F1_BS"/>
</dbReference>
<evidence type="ECO:0000256" key="1">
    <source>
        <dbReference type="ARBA" id="ARBA00001936"/>
    </source>
</evidence>
<gene>
    <name evidence="10" type="primary">xthA</name>
    <name evidence="10" type="ORF">DLNHIDIE_02639</name>
</gene>
<dbReference type="InterPro" id="IPR037493">
    <property type="entry name" value="ExoIII-like"/>
</dbReference>
<feature type="active site" description="Proton acceptor" evidence="6">
    <location>
        <position position="248"/>
    </location>
</feature>
<keyword evidence="3 7" id="KW-0479">Metal-binding</keyword>
<dbReference type="NCBIfam" id="TIGR00195">
    <property type="entry name" value="exoDNase_III"/>
    <property type="match status" value="1"/>
</dbReference>
<evidence type="ECO:0000256" key="3">
    <source>
        <dbReference type="ARBA" id="ARBA00022723"/>
    </source>
</evidence>